<feature type="chain" id="PRO_5043632467" evidence="1">
    <location>
        <begin position="25"/>
        <end position="61"/>
    </location>
</feature>
<dbReference type="AlphaFoldDB" id="A0AAW2WIN2"/>
<name>A0AAW2WIN2_SESRA</name>
<evidence type="ECO:0000313" key="2">
    <source>
        <dbReference type="EMBL" id="KAL0441457.1"/>
    </source>
</evidence>
<comment type="caution">
    <text evidence="2">The sequence shown here is derived from an EMBL/GenBank/DDBJ whole genome shotgun (WGS) entry which is preliminary data.</text>
</comment>
<proteinExistence type="predicted"/>
<reference evidence="2" key="1">
    <citation type="submission" date="2020-06" db="EMBL/GenBank/DDBJ databases">
        <authorList>
            <person name="Li T."/>
            <person name="Hu X."/>
            <person name="Zhang T."/>
            <person name="Song X."/>
            <person name="Zhang H."/>
            <person name="Dai N."/>
            <person name="Sheng W."/>
            <person name="Hou X."/>
            <person name="Wei L."/>
        </authorList>
    </citation>
    <scope>NUCLEOTIDE SEQUENCE</scope>
    <source>
        <strain evidence="2">G02</strain>
        <tissue evidence="2">Leaf</tissue>
    </source>
</reference>
<organism evidence="2">
    <name type="scientific">Sesamum radiatum</name>
    <name type="common">Black benniseed</name>
    <dbReference type="NCBI Taxonomy" id="300843"/>
    <lineage>
        <taxon>Eukaryota</taxon>
        <taxon>Viridiplantae</taxon>
        <taxon>Streptophyta</taxon>
        <taxon>Embryophyta</taxon>
        <taxon>Tracheophyta</taxon>
        <taxon>Spermatophyta</taxon>
        <taxon>Magnoliopsida</taxon>
        <taxon>eudicotyledons</taxon>
        <taxon>Gunneridae</taxon>
        <taxon>Pentapetalae</taxon>
        <taxon>asterids</taxon>
        <taxon>lamiids</taxon>
        <taxon>Lamiales</taxon>
        <taxon>Pedaliaceae</taxon>
        <taxon>Sesamum</taxon>
    </lineage>
</organism>
<sequence length="61" mass="6679">MKSLMVTFMIIMLVYSPAITPCNAGRLTYQEFGAELEKCGPCYCCRPDTPPCCLCACPVPP</sequence>
<keyword evidence="1" id="KW-0732">Signal</keyword>
<protein>
    <submittedName>
        <fullName evidence="2">Uncharacterized protein</fullName>
    </submittedName>
</protein>
<gene>
    <name evidence="2" type="ORF">Sradi_0084600</name>
</gene>
<dbReference type="EMBL" id="JACGWJ010000001">
    <property type="protein sequence ID" value="KAL0441457.1"/>
    <property type="molecule type" value="Genomic_DNA"/>
</dbReference>
<accession>A0AAW2WIN2</accession>
<feature type="signal peptide" evidence="1">
    <location>
        <begin position="1"/>
        <end position="24"/>
    </location>
</feature>
<reference evidence="2" key="2">
    <citation type="journal article" date="2024" name="Plant">
        <title>Genomic evolution and insights into agronomic trait innovations of Sesamum species.</title>
        <authorList>
            <person name="Miao H."/>
            <person name="Wang L."/>
            <person name="Qu L."/>
            <person name="Liu H."/>
            <person name="Sun Y."/>
            <person name="Le M."/>
            <person name="Wang Q."/>
            <person name="Wei S."/>
            <person name="Zheng Y."/>
            <person name="Lin W."/>
            <person name="Duan Y."/>
            <person name="Cao H."/>
            <person name="Xiong S."/>
            <person name="Wang X."/>
            <person name="Wei L."/>
            <person name="Li C."/>
            <person name="Ma Q."/>
            <person name="Ju M."/>
            <person name="Zhao R."/>
            <person name="Li G."/>
            <person name="Mu C."/>
            <person name="Tian Q."/>
            <person name="Mei H."/>
            <person name="Zhang T."/>
            <person name="Gao T."/>
            <person name="Zhang H."/>
        </authorList>
    </citation>
    <scope>NUCLEOTIDE SEQUENCE</scope>
    <source>
        <strain evidence="2">G02</strain>
    </source>
</reference>
<evidence type="ECO:0000256" key="1">
    <source>
        <dbReference type="SAM" id="SignalP"/>
    </source>
</evidence>